<dbReference type="PANTHER" id="PTHR40079">
    <property type="entry name" value="MANNAN ENDO-1,4-BETA-MANNOSIDASE E-RELATED"/>
    <property type="match status" value="1"/>
</dbReference>
<dbReference type="PANTHER" id="PTHR40079:SF4">
    <property type="entry name" value="GH26 DOMAIN-CONTAINING PROTEIN-RELATED"/>
    <property type="match status" value="1"/>
</dbReference>
<evidence type="ECO:0000256" key="5">
    <source>
        <dbReference type="PROSITE-ProRule" id="PRU01100"/>
    </source>
</evidence>
<evidence type="ECO:0000313" key="7">
    <source>
        <dbReference type="EMBL" id="MBS2099363.1"/>
    </source>
</evidence>
<evidence type="ECO:0000256" key="2">
    <source>
        <dbReference type="ARBA" id="ARBA00022729"/>
    </source>
</evidence>
<dbReference type="Pfam" id="PF13205">
    <property type="entry name" value="Big_5"/>
    <property type="match status" value="1"/>
</dbReference>
<evidence type="ECO:0000259" key="6">
    <source>
        <dbReference type="PROSITE" id="PS51764"/>
    </source>
</evidence>
<gene>
    <name evidence="7" type="ORF">KEM10_13800</name>
</gene>
<evidence type="ECO:0000256" key="3">
    <source>
        <dbReference type="ARBA" id="ARBA00022801"/>
    </source>
</evidence>
<feature type="active site" description="Proton donor" evidence="5">
    <location>
        <position position="293"/>
    </location>
</feature>
<feature type="active site" description="Nucleophile" evidence="5">
    <location>
        <position position="393"/>
    </location>
</feature>
<evidence type="ECO:0000256" key="4">
    <source>
        <dbReference type="ARBA" id="ARBA00023295"/>
    </source>
</evidence>
<sequence length="462" mass="53223">MTRLWIGFLGFVLMFTSCSNDEGNGIGANPPVFKSSIPENNAKDVSVSTQIEVSFNEVVYVVDDVDITVNNEATEVIESYTKIIINTTLEKGEDYVVLIPKGSLINMDDVPLADDIQFTFSTEEGVSINIDEDPVCVNPSTQAVNVYNFLLENYGKKSLSATHANVNWNINEAEWVKQHTDKYPAMNTMDYIHIPYASEGWIDYSDLTVVKDWWDNNGLLCANWHWIVPPYEGAPLSYDYTYKPEETTFKASNVLVEGTWENEIAKADLEKLADYLKLLQENDIPLIWRPFHEAAGNIYEFNNGTAWFWWGADGADTYKDLWIYMFEYFESRGLNNLIWVWTTQTKDNEFYPGDDYVDIIGRDIYNNSDPSDIDLQFNAIQDTYPNKMVTLSEMGNISKLSDQWNVGAKWSYFMPWYDYDRTNDMNSDNFTGTTHEHADANWWIDAMNQSYVITRDQMPDLK</sequence>
<dbReference type="PROSITE" id="PS51764">
    <property type="entry name" value="GH26"/>
    <property type="match status" value="1"/>
</dbReference>
<keyword evidence="8" id="KW-1185">Reference proteome</keyword>
<dbReference type="RefSeq" id="WP_212216607.1">
    <property type="nucleotide sequence ID" value="NZ_JAGUCO010000010.1"/>
</dbReference>
<reference evidence="7 8" key="1">
    <citation type="journal article" date="2015" name="Int. J. Syst. Evol. Microbiol.">
        <title>Carboxylicivirga linearis sp. nov., isolated from a sea cucumber culture pond.</title>
        <authorList>
            <person name="Wang F.Q."/>
            <person name="Zhou Y.X."/>
            <person name="Lin X.Z."/>
            <person name="Chen G.J."/>
            <person name="Du Z.J."/>
        </authorList>
    </citation>
    <scope>NUCLEOTIDE SEQUENCE [LARGE SCALE GENOMIC DNA]</scope>
    <source>
        <strain evidence="7 8">FB218</strain>
    </source>
</reference>
<comment type="caution">
    <text evidence="7">The sequence shown here is derived from an EMBL/GenBank/DDBJ whole genome shotgun (WGS) entry which is preliminary data.</text>
</comment>
<dbReference type="EMBL" id="JAGUCO010000010">
    <property type="protein sequence ID" value="MBS2099363.1"/>
    <property type="molecule type" value="Genomic_DNA"/>
</dbReference>
<dbReference type="Gene3D" id="3.20.20.80">
    <property type="entry name" value="Glycosidases"/>
    <property type="match status" value="1"/>
</dbReference>
<dbReference type="InterPro" id="IPR032812">
    <property type="entry name" value="SbsA_Ig"/>
</dbReference>
<dbReference type="InterPro" id="IPR000805">
    <property type="entry name" value="Glyco_hydro_26"/>
</dbReference>
<evidence type="ECO:0000256" key="1">
    <source>
        <dbReference type="ARBA" id="ARBA00007754"/>
    </source>
</evidence>
<protein>
    <submittedName>
        <fullName evidence="7">Ig-like domain-containing protein</fullName>
    </submittedName>
</protein>
<dbReference type="Pfam" id="PF02156">
    <property type="entry name" value="Glyco_hydro_26"/>
    <property type="match status" value="1"/>
</dbReference>
<keyword evidence="3 5" id="KW-0378">Hydrolase</keyword>
<dbReference type="InterPro" id="IPR022790">
    <property type="entry name" value="GH26_dom"/>
</dbReference>
<organism evidence="7 8">
    <name type="scientific">Carboxylicivirga linearis</name>
    <dbReference type="NCBI Taxonomy" id="1628157"/>
    <lineage>
        <taxon>Bacteria</taxon>
        <taxon>Pseudomonadati</taxon>
        <taxon>Bacteroidota</taxon>
        <taxon>Bacteroidia</taxon>
        <taxon>Marinilabiliales</taxon>
        <taxon>Marinilabiliaceae</taxon>
        <taxon>Carboxylicivirga</taxon>
    </lineage>
</organism>
<dbReference type="InterPro" id="IPR017853">
    <property type="entry name" value="GH"/>
</dbReference>
<proteinExistence type="inferred from homology"/>
<feature type="domain" description="GH26" evidence="6">
    <location>
        <begin position="141"/>
        <end position="456"/>
    </location>
</feature>
<name>A0ABS5JWV2_9BACT</name>
<dbReference type="PROSITE" id="PS51257">
    <property type="entry name" value="PROKAR_LIPOPROTEIN"/>
    <property type="match status" value="1"/>
</dbReference>
<dbReference type="SUPFAM" id="SSF51445">
    <property type="entry name" value="(Trans)glycosidases"/>
    <property type="match status" value="1"/>
</dbReference>
<evidence type="ECO:0000313" key="8">
    <source>
        <dbReference type="Proteomes" id="UP000708576"/>
    </source>
</evidence>
<accession>A0ABS5JWV2</accession>
<dbReference type="PRINTS" id="PR00739">
    <property type="entry name" value="GLHYDRLASE26"/>
</dbReference>
<keyword evidence="4 5" id="KW-0326">Glycosidase</keyword>
<dbReference type="Proteomes" id="UP000708576">
    <property type="component" value="Unassembled WGS sequence"/>
</dbReference>
<keyword evidence="2" id="KW-0732">Signal</keyword>
<comment type="similarity">
    <text evidence="1 5">Belongs to the glycosyl hydrolase 26 family.</text>
</comment>